<dbReference type="Pfam" id="PF00563">
    <property type="entry name" value="EAL"/>
    <property type="match status" value="1"/>
</dbReference>
<dbReference type="AlphaFoldDB" id="A0A8B2NG01"/>
<dbReference type="InterPro" id="IPR013655">
    <property type="entry name" value="PAS_fold_3"/>
</dbReference>
<dbReference type="InterPro" id="IPR001633">
    <property type="entry name" value="EAL_dom"/>
</dbReference>
<dbReference type="InterPro" id="IPR035919">
    <property type="entry name" value="EAL_sf"/>
</dbReference>
<evidence type="ECO:0000259" key="4">
    <source>
        <dbReference type="PROSITE" id="PS50883"/>
    </source>
</evidence>
<feature type="domain" description="PAS" evidence="2">
    <location>
        <begin position="284"/>
        <end position="356"/>
    </location>
</feature>
<feature type="region of interest" description="Disordered" evidence="1">
    <location>
        <begin position="1"/>
        <end position="22"/>
    </location>
</feature>
<evidence type="ECO:0000259" key="2">
    <source>
        <dbReference type="PROSITE" id="PS50112"/>
    </source>
</evidence>
<feature type="domain" description="PAC" evidence="3">
    <location>
        <begin position="359"/>
        <end position="411"/>
    </location>
</feature>
<evidence type="ECO:0000259" key="3">
    <source>
        <dbReference type="PROSITE" id="PS50113"/>
    </source>
</evidence>
<evidence type="ECO:0000313" key="7">
    <source>
        <dbReference type="Proteomes" id="UP000249590"/>
    </source>
</evidence>
<dbReference type="InterPro" id="IPR013767">
    <property type="entry name" value="PAS_fold"/>
</dbReference>
<feature type="domain" description="PAC" evidence="3">
    <location>
        <begin position="230"/>
        <end position="283"/>
    </location>
</feature>
<dbReference type="PROSITE" id="PS50883">
    <property type="entry name" value="EAL"/>
    <property type="match status" value="1"/>
</dbReference>
<feature type="domain" description="EAL" evidence="4">
    <location>
        <begin position="718"/>
        <end position="974"/>
    </location>
</feature>
<dbReference type="Proteomes" id="UP000249590">
    <property type="component" value="Unassembled WGS sequence"/>
</dbReference>
<dbReference type="PROSITE" id="PS50113">
    <property type="entry name" value="PAC"/>
    <property type="match status" value="4"/>
</dbReference>
<dbReference type="SMART" id="SM00086">
    <property type="entry name" value="PAC"/>
    <property type="match status" value="4"/>
</dbReference>
<keyword evidence="7" id="KW-1185">Reference proteome</keyword>
<dbReference type="SMART" id="SM00267">
    <property type="entry name" value="GGDEF"/>
    <property type="match status" value="1"/>
</dbReference>
<dbReference type="CDD" id="cd00130">
    <property type="entry name" value="PAS"/>
    <property type="match status" value="4"/>
</dbReference>
<dbReference type="Gene3D" id="3.30.450.20">
    <property type="entry name" value="PAS domain"/>
    <property type="match status" value="4"/>
</dbReference>
<dbReference type="PANTHER" id="PTHR44757">
    <property type="entry name" value="DIGUANYLATE CYCLASE DGCP"/>
    <property type="match status" value="1"/>
</dbReference>
<feature type="domain" description="PAC" evidence="3">
    <location>
        <begin position="101"/>
        <end position="153"/>
    </location>
</feature>
<protein>
    <submittedName>
        <fullName evidence="6">Diguanylate cyclase</fullName>
    </submittedName>
</protein>
<dbReference type="EMBL" id="QHHQ01000008">
    <property type="protein sequence ID" value="RAH97809.1"/>
    <property type="molecule type" value="Genomic_DNA"/>
</dbReference>
<dbReference type="InterPro" id="IPR052155">
    <property type="entry name" value="Biofilm_reg_signaling"/>
</dbReference>
<evidence type="ECO:0000259" key="5">
    <source>
        <dbReference type="PROSITE" id="PS50887"/>
    </source>
</evidence>
<dbReference type="InterPro" id="IPR001610">
    <property type="entry name" value="PAC"/>
</dbReference>
<dbReference type="InterPro" id="IPR000014">
    <property type="entry name" value="PAS"/>
</dbReference>
<evidence type="ECO:0000313" key="6">
    <source>
        <dbReference type="EMBL" id="RAH97809.1"/>
    </source>
</evidence>
<gene>
    <name evidence="6" type="ORF">DLJ53_28655</name>
</gene>
<dbReference type="InterPro" id="IPR000160">
    <property type="entry name" value="GGDEF_dom"/>
</dbReference>
<sequence>MGTTMSAESNSPATEPRKNETFAGQADETLFERAMSDAAIGMAIVSLDGRWIKVNDAVCTFFGYPREELLDLSFQDITYADDLFSDLDLLNATLEGKISNYRLEKRYIHKSGAIVWALLVVSLVRTSSGAPKFFISQIEDIDERKRAEVALADSESRWNFALEAAGHGVWDRNLKTGTLYRSPLWYRMLGYEPSELPVDGRTWIELVHPDDRAIVESADRDAYDDDTQDTRSEIRMRHKDGHWVWILNRGRVAERDSAGNPVRFIGTHTDITERKAREERLRAANERVELAVQAGNVGIWELDLASGRVTWDERMYQLYGITPDQFDNTRPSWRRLIHSDDVKTVTAAMDAVIAERGRTQIDFRIVRGDGSIRHIRALAQIPESVPGDGERLIGTQWDITDHKNLSDELFEEKERLRITLHSIGDAVVTTDVNMAVTFMNPIAERLTGWTYEHAEGMPLIDVFRIVNAETRETVRNPIEECLERMQPFYLQAGTVLISRSGQEFFIQDSAAPVRTSTGEVIGAVLVFQDVTHARAMQEELVHAAMHDSLTGLPNRRSFEQTLEELCRETEGRTSAHTLCFIDLDRFKLVNDTAGHAAGDALLVEVSKILRSCVTVEHHLARIGGDEFALLLPKCRLELGQEIAVRMVDAISHHSFLWGGRHYDVGASVGLTEITAEQHDPIALMKEADVACYTAKSEGRGKASTYRRDKGSAERRHREIHIAASLQAAIDANRFTLFAQHIRELNVFGTAPHETLEVLVRMRDDDGGMIPPSEFITAAERHGVMHKIDRWVLYTLFNDYRSLLEQNDHIDLSINISASSLDDPFLWPFVRDIISETTIAPSRICFEITETAVINNASVAIKFCRSAREYGCRIALDDFGVGLSSFAYLKNFQVDELKIDGSFIQNIQSSEIDRKLVEAMAGVGRALGIVTVAEWVEDAATLEVVRNIGIDRAQGYHIARPMPLKTVLEIGYVERALAQH</sequence>
<dbReference type="InterPro" id="IPR043128">
    <property type="entry name" value="Rev_trsase/Diguanyl_cyclase"/>
</dbReference>
<dbReference type="SMART" id="SM00052">
    <property type="entry name" value="EAL"/>
    <property type="match status" value="1"/>
</dbReference>
<reference evidence="6 7" key="1">
    <citation type="submission" date="2018-05" db="EMBL/GenBank/DDBJ databases">
        <title>Acuticoccus sediminis sp. nov., isolated from deep-sea sediment of Indian Ocean.</title>
        <authorList>
            <person name="Liu X."/>
            <person name="Lai Q."/>
            <person name="Du Y."/>
            <person name="Sun F."/>
            <person name="Zhang X."/>
            <person name="Wang S."/>
            <person name="Shao Z."/>
        </authorList>
    </citation>
    <scope>NUCLEOTIDE SEQUENCE [LARGE SCALE GENOMIC DNA]</scope>
    <source>
        <strain evidence="6 7">PTG4-2</strain>
    </source>
</reference>
<dbReference type="NCBIfam" id="TIGR00254">
    <property type="entry name" value="GGDEF"/>
    <property type="match status" value="1"/>
</dbReference>
<dbReference type="Pfam" id="PF00989">
    <property type="entry name" value="PAS"/>
    <property type="match status" value="1"/>
</dbReference>
<dbReference type="NCBIfam" id="TIGR00229">
    <property type="entry name" value="sensory_box"/>
    <property type="match status" value="3"/>
</dbReference>
<dbReference type="Pfam" id="PF13426">
    <property type="entry name" value="PAS_9"/>
    <property type="match status" value="1"/>
</dbReference>
<proteinExistence type="predicted"/>
<organism evidence="6 7">
    <name type="scientific">Acuticoccus sediminis</name>
    <dbReference type="NCBI Taxonomy" id="2184697"/>
    <lineage>
        <taxon>Bacteria</taxon>
        <taxon>Pseudomonadati</taxon>
        <taxon>Pseudomonadota</taxon>
        <taxon>Alphaproteobacteria</taxon>
        <taxon>Hyphomicrobiales</taxon>
        <taxon>Amorphaceae</taxon>
        <taxon>Acuticoccus</taxon>
    </lineage>
</organism>
<name>A0A8B2NG01_9HYPH</name>
<feature type="domain" description="GGDEF" evidence="5">
    <location>
        <begin position="574"/>
        <end position="707"/>
    </location>
</feature>
<comment type="caution">
    <text evidence="6">The sequence shown here is derived from an EMBL/GenBank/DDBJ whole genome shotgun (WGS) entry which is preliminary data.</text>
</comment>
<feature type="domain" description="PAS" evidence="2">
    <location>
        <begin position="27"/>
        <end position="97"/>
    </location>
</feature>
<evidence type="ECO:0000256" key="1">
    <source>
        <dbReference type="SAM" id="MobiDB-lite"/>
    </source>
</evidence>
<dbReference type="Pfam" id="PF00990">
    <property type="entry name" value="GGDEF"/>
    <property type="match status" value="1"/>
</dbReference>
<dbReference type="PROSITE" id="PS50112">
    <property type="entry name" value="PAS"/>
    <property type="match status" value="4"/>
</dbReference>
<dbReference type="PANTHER" id="PTHR44757:SF4">
    <property type="entry name" value="DIGUANYLATE CYCLASE DGCE-RELATED"/>
    <property type="match status" value="1"/>
</dbReference>
<dbReference type="InterPro" id="IPR000700">
    <property type="entry name" value="PAS-assoc_C"/>
</dbReference>
<dbReference type="GO" id="GO:0006355">
    <property type="term" value="P:regulation of DNA-templated transcription"/>
    <property type="evidence" value="ECO:0007669"/>
    <property type="project" value="InterPro"/>
</dbReference>
<feature type="compositionally biased region" description="Polar residues" evidence="1">
    <location>
        <begin position="1"/>
        <end position="13"/>
    </location>
</feature>
<dbReference type="InterPro" id="IPR035965">
    <property type="entry name" value="PAS-like_dom_sf"/>
</dbReference>
<dbReference type="SUPFAM" id="SSF141868">
    <property type="entry name" value="EAL domain-like"/>
    <property type="match status" value="1"/>
</dbReference>
<feature type="domain" description="PAS" evidence="2">
    <location>
        <begin position="154"/>
        <end position="226"/>
    </location>
</feature>
<dbReference type="CDD" id="cd01948">
    <property type="entry name" value="EAL"/>
    <property type="match status" value="1"/>
</dbReference>
<accession>A0A8B2NG01</accession>
<feature type="domain" description="PAS" evidence="2">
    <location>
        <begin position="412"/>
        <end position="485"/>
    </location>
</feature>
<dbReference type="SUPFAM" id="SSF55785">
    <property type="entry name" value="PYP-like sensor domain (PAS domain)"/>
    <property type="match status" value="4"/>
</dbReference>
<dbReference type="CDD" id="cd01949">
    <property type="entry name" value="GGDEF"/>
    <property type="match status" value="1"/>
</dbReference>
<dbReference type="SUPFAM" id="SSF55073">
    <property type="entry name" value="Nucleotide cyclase"/>
    <property type="match status" value="1"/>
</dbReference>
<dbReference type="Gene3D" id="3.20.20.450">
    <property type="entry name" value="EAL domain"/>
    <property type="match status" value="1"/>
</dbReference>
<dbReference type="Pfam" id="PF08447">
    <property type="entry name" value="PAS_3"/>
    <property type="match status" value="2"/>
</dbReference>
<dbReference type="Gene3D" id="3.30.70.270">
    <property type="match status" value="1"/>
</dbReference>
<dbReference type="InterPro" id="IPR029787">
    <property type="entry name" value="Nucleotide_cyclase"/>
</dbReference>
<dbReference type="Gene3D" id="2.10.70.100">
    <property type="match status" value="1"/>
</dbReference>
<feature type="domain" description="PAC" evidence="3">
    <location>
        <begin position="490"/>
        <end position="542"/>
    </location>
</feature>
<dbReference type="SMART" id="SM00091">
    <property type="entry name" value="PAS"/>
    <property type="match status" value="4"/>
</dbReference>
<dbReference type="PROSITE" id="PS50887">
    <property type="entry name" value="GGDEF"/>
    <property type="match status" value="1"/>
</dbReference>